<dbReference type="Gene3D" id="3.30.230.10">
    <property type="match status" value="1"/>
</dbReference>
<dbReference type="RefSeq" id="WP_213536712.1">
    <property type="nucleotide sequence ID" value="NZ_BOVQ01000009.1"/>
</dbReference>
<sequence length="122" mass="14072">MGESGLAIKKTYRVKRTKDFNQIFSAKHSYANRKFVIYKLNTKQPHFRVGLSVSKKLGHAVVRNRIKRLIRHAVAEFSSNLTKEDFVIIARAGVQELNFEEVKTNLKHVLKLSKIYVDGEND</sequence>
<evidence type="ECO:0000313" key="10">
    <source>
        <dbReference type="Proteomes" id="UP001595987"/>
    </source>
</evidence>
<comment type="catalytic activity">
    <reaction evidence="7">
        <text>Endonucleolytic cleavage of RNA, removing 5'-extranucleotides from tRNA precursor.</text>
        <dbReference type="EC" id="3.1.26.5"/>
    </reaction>
</comment>
<proteinExistence type="inferred from homology"/>
<dbReference type="PANTHER" id="PTHR33992:SF1">
    <property type="entry name" value="RIBONUCLEASE P PROTEIN COMPONENT"/>
    <property type="match status" value="1"/>
</dbReference>
<accession>A0ABV9JFB5</accession>
<protein>
    <recommendedName>
        <fullName evidence="7 8">Ribonuclease P protein component</fullName>
        <shortName evidence="7">RNase P protein</shortName>
        <shortName evidence="7">RNaseP protein</shortName>
        <ecNumber evidence="7 8">3.1.26.5</ecNumber>
    </recommendedName>
    <alternativeName>
        <fullName evidence="7">Protein C5</fullName>
    </alternativeName>
</protein>
<dbReference type="EC" id="3.1.26.5" evidence="7 8"/>
<keyword evidence="10" id="KW-1185">Reference proteome</keyword>
<evidence type="ECO:0000256" key="2">
    <source>
        <dbReference type="ARBA" id="ARBA00022694"/>
    </source>
</evidence>
<dbReference type="NCBIfam" id="TIGR00188">
    <property type="entry name" value="rnpA"/>
    <property type="match status" value="1"/>
</dbReference>
<keyword evidence="5 7" id="KW-0378">Hydrolase</keyword>
<dbReference type="SUPFAM" id="SSF54211">
    <property type="entry name" value="Ribosomal protein S5 domain 2-like"/>
    <property type="match status" value="1"/>
</dbReference>
<evidence type="ECO:0000313" key="9">
    <source>
        <dbReference type="EMBL" id="MFC4652981.1"/>
    </source>
</evidence>
<keyword evidence="4 7" id="KW-0255">Endonuclease</keyword>
<dbReference type="HAMAP" id="MF_00227">
    <property type="entry name" value="RNase_P"/>
    <property type="match status" value="1"/>
</dbReference>
<gene>
    <name evidence="7 9" type="primary">rnpA</name>
    <name evidence="9" type="ORF">ACFO26_08680</name>
</gene>
<evidence type="ECO:0000256" key="7">
    <source>
        <dbReference type="HAMAP-Rule" id="MF_00227"/>
    </source>
</evidence>
<dbReference type="InterPro" id="IPR000100">
    <property type="entry name" value="RNase_P"/>
</dbReference>
<evidence type="ECO:0000256" key="5">
    <source>
        <dbReference type="ARBA" id="ARBA00022801"/>
    </source>
</evidence>
<evidence type="ECO:0000256" key="3">
    <source>
        <dbReference type="ARBA" id="ARBA00022722"/>
    </source>
</evidence>
<dbReference type="Pfam" id="PF00825">
    <property type="entry name" value="Ribonuclease_P"/>
    <property type="match status" value="1"/>
</dbReference>
<dbReference type="InterPro" id="IPR014721">
    <property type="entry name" value="Ribsml_uS5_D2-typ_fold_subgr"/>
</dbReference>
<keyword evidence="3 7" id="KW-0540">Nuclease</keyword>
<comment type="caution">
    <text evidence="9">The sequence shown here is derived from an EMBL/GenBank/DDBJ whole genome shotgun (WGS) entry which is preliminary data.</text>
</comment>
<comment type="function">
    <text evidence="1 7">RNaseP catalyzes the removal of the 5'-leader sequence from pre-tRNA to produce the mature 5'-terminus. It can also cleave other RNA substrates such as 4.5S RNA. The protein component plays an auxiliary but essential role in vivo by binding to the 5'-leader sequence and broadening the substrate specificity of the ribozyme.</text>
</comment>
<keyword evidence="2 7" id="KW-0819">tRNA processing</keyword>
<keyword evidence="6 7" id="KW-0694">RNA-binding</keyword>
<evidence type="ECO:0000256" key="8">
    <source>
        <dbReference type="NCBIfam" id="TIGR00188"/>
    </source>
</evidence>
<reference evidence="10" key="1">
    <citation type="journal article" date="2019" name="Int. J. Syst. Evol. Microbiol.">
        <title>The Global Catalogue of Microorganisms (GCM) 10K type strain sequencing project: providing services to taxonomists for standard genome sequencing and annotation.</title>
        <authorList>
            <consortium name="The Broad Institute Genomics Platform"/>
            <consortium name="The Broad Institute Genome Sequencing Center for Infectious Disease"/>
            <person name="Wu L."/>
            <person name="Ma J."/>
        </authorList>
    </citation>
    <scope>NUCLEOTIDE SEQUENCE [LARGE SCALE GENOMIC DNA]</scope>
    <source>
        <strain evidence="10">CCUG 63287</strain>
    </source>
</reference>
<dbReference type="Proteomes" id="UP001595987">
    <property type="component" value="Unassembled WGS sequence"/>
</dbReference>
<name>A0ABV9JFB5_9LACT</name>
<comment type="subunit">
    <text evidence="7">Consists of a catalytic RNA component (M1 or rnpB) and a protein subunit.</text>
</comment>
<dbReference type="InterPro" id="IPR020568">
    <property type="entry name" value="Ribosomal_Su5_D2-typ_SF"/>
</dbReference>
<dbReference type="PROSITE" id="PS00648">
    <property type="entry name" value="RIBONUCLEASE_P"/>
    <property type="match status" value="1"/>
</dbReference>
<dbReference type="GO" id="GO:0004526">
    <property type="term" value="F:ribonuclease P activity"/>
    <property type="evidence" value="ECO:0007669"/>
    <property type="project" value="UniProtKB-EC"/>
</dbReference>
<evidence type="ECO:0000256" key="4">
    <source>
        <dbReference type="ARBA" id="ARBA00022759"/>
    </source>
</evidence>
<evidence type="ECO:0000256" key="6">
    <source>
        <dbReference type="ARBA" id="ARBA00022884"/>
    </source>
</evidence>
<evidence type="ECO:0000256" key="1">
    <source>
        <dbReference type="ARBA" id="ARBA00002663"/>
    </source>
</evidence>
<dbReference type="PANTHER" id="PTHR33992">
    <property type="entry name" value="RIBONUCLEASE P PROTEIN COMPONENT"/>
    <property type="match status" value="1"/>
</dbReference>
<comment type="similarity">
    <text evidence="7">Belongs to the RnpA family.</text>
</comment>
<dbReference type="InterPro" id="IPR020539">
    <property type="entry name" value="RNase_P_CS"/>
</dbReference>
<dbReference type="EMBL" id="JBHSGD010000007">
    <property type="protein sequence ID" value="MFC4652981.1"/>
    <property type="molecule type" value="Genomic_DNA"/>
</dbReference>
<organism evidence="9 10">
    <name type="scientific">Lactococcus nasutitermitis</name>
    <dbReference type="NCBI Taxonomy" id="1652957"/>
    <lineage>
        <taxon>Bacteria</taxon>
        <taxon>Bacillati</taxon>
        <taxon>Bacillota</taxon>
        <taxon>Bacilli</taxon>
        <taxon>Lactobacillales</taxon>
        <taxon>Streptococcaceae</taxon>
        <taxon>Lactococcus</taxon>
    </lineage>
</organism>